<dbReference type="Gene3D" id="2.60.40.420">
    <property type="entry name" value="Cupredoxins - blue copper proteins"/>
    <property type="match status" value="3"/>
</dbReference>
<dbReference type="CDD" id="cd13899">
    <property type="entry name" value="CuRO_3_Fet3p"/>
    <property type="match status" value="1"/>
</dbReference>
<evidence type="ECO:0000256" key="5">
    <source>
        <dbReference type="SAM" id="SignalP"/>
    </source>
</evidence>
<dbReference type="InterPro" id="IPR011707">
    <property type="entry name" value="Cu-oxidase-like_N"/>
</dbReference>
<keyword evidence="4" id="KW-0472">Membrane</keyword>
<dbReference type="InterPro" id="IPR001117">
    <property type="entry name" value="Cu-oxidase_2nd"/>
</dbReference>
<dbReference type="Pfam" id="PF00394">
    <property type="entry name" value="Cu-oxidase"/>
    <property type="match status" value="1"/>
</dbReference>
<dbReference type="GO" id="GO:0004322">
    <property type="term" value="F:ferroxidase activity"/>
    <property type="evidence" value="ECO:0007669"/>
    <property type="project" value="TreeGrafter"/>
</dbReference>
<keyword evidence="3" id="KW-0186">Copper</keyword>
<dbReference type="InterPro" id="IPR011706">
    <property type="entry name" value="Cu-oxidase_C"/>
</dbReference>
<dbReference type="InParanoid" id="A0A2N3NH81"/>
<organism evidence="9 10">
    <name type="scientific">Lomentospora prolificans</name>
    <dbReference type="NCBI Taxonomy" id="41688"/>
    <lineage>
        <taxon>Eukaryota</taxon>
        <taxon>Fungi</taxon>
        <taxon>Dikarya</taxon>
        <taxon>Ascomycota</taxon>
        <taxon>Pezizomycotina</taxon>
        <taxon>Sordariomycetes</taxon>
        <taxon>Hypocreomycetidae</taxon>
        <taxon>Microascales</taxon>
        <taxon>Microascaceae</taxon>
        <taxon>Lomentospora</taxon>
    </lineage>
</organism>
<feature type="domain" description="Plastocyanin-like" evidence="7">
    <location>
        <begin position="370"/>
        <end position="493"/>
    </location>
</feature>
<comment type="similarity">
    <text evidence="1">Belongs to the multicopper oxidase family.</text>
</comment>
<dbReference type="InterPro" id="IPR045087">
    <property type="entry name" value="Cu-oxidase_fam"/>
</dbReference>
<dbReference type="STRING" id="41688.A0A2N3NH81"/>
<dbReference type="CDD" id="cd13877">
    <property type="entry name" value="CuRO_2_Fet3p_like"/>
    <property type="match status" value="1"/>
</dbReference>
<dbReference type="FunFam" id="2.60.40.420:FF:000025">
    <property type="entry name" value="FET5p Multicopper oxidase"/>
    <property type="match status" value="1"/>
</dbReference>
<evidence type="ECO:0000256" key="4">
    <source>
        <dbReference type="SAM" id="Phobius"/>
    </source>
</evidence>
<dbReference type="VEuPathDB" id="FungiDB:jhhlp_001740"/>
<dbReference type="Proteomes" id="UP000233524">
    <property type="component" value="Unassembled WGS sequence"/>
</dbReference>
<accession>A0A2N3NH81</accession>
<dbReference type="PANTHER" id="PTHR11709">
    <property type="entry name" value="MULTI-COPPER OXIDASE"/>
    <property type="match status" value="1"/>
</dbReference>
<dbReference type="InterPro" id="IPR008972">
    <property type="entry name" value="Cupredoxin"/>
</dbReference>
<comment type="caution">
    <text evidence="9">The sequence shown here is derived from an EMBL/GenBank/DDBJ whole genome shotgun (WGS) entry which is preliminary data.</text>
</comment>
<dbReference type="GO" id="GO:0033215">
    <property type="term" value="P:reductive iron assimilation"/>
    <property type="evidence" value="ECO:0007669"/>
    <property type="project" value="TreeGrafter"/>
</dbReference>
<name>A0A2N3NH81_9PEZI</name>
<dbReference type="PANTHER" id="PTHR11709:SF361">
    <property type="entry name" value="IRON TRANSPORT MULTICOPPER OXIDASE FET3"/>
    <property type="match status" value="1"/>
</dbReference>
<sequence length="579" mass="64190">MAQALRLPYKLLATFAIAFFALVSPVLSVTIEHDFSIGWVTANPDGAFDRPTIGVNGEWPIPLIRATVGDTLNLKVTNDLGNASTSLHFHGLFQNGTNHMDGAVGIAQCPIPPGESFTYNFKFEQPGTYWYHAHNDGQYPEGLRGPVVVHDPNGPYEGYYDEEIVITFSDWYHRPIPDLVADFISFRNPTGAEPVPQAALMNDTQNLHVKVEPNKTYLIRMVNMGAFAAHYIWFEDHVMRIVEVDGVWTEEAEANMIYMTPAQRYSVLLTTKNETDKNFAIVGAMDQDLFDVIPDGLNPNVTGWLVYDEDKPLPEPLALGELDAFDDFNLVPKDGEELFENVDYSLQLDVKMDNLGDGANYAFFNDITYVGPKVPSLYTALTVGSENSTNPQVYGSHTSSYVLGHNQVIEIVLNNADPGKHPFHLHGHNFQVVHRSEEEAGVFVNDNSISLPKVPMRRDTLFVQPNGNFVIRYRSDNPGVWLFHCHIEWHMLQDALQGLELPEDHLNACKAAGIPTSGNAAGNTQDVFDLAGENTSVEPLPSGFTAKGYVAMVFSCLAAILGIIVISWYVLHLAGPHQT</sequence>
<dbReference type="AlphaFoldDB" id="A0A2N3NH81"/>
<dbReference type="FunCoup" id="A0A2N3NH81">
    <property type="interactions" value="666"/>
</dbReference>
<dbReference type="GO" id="GO:0010106">
    <property type="term" value="P:cellular response to iron ion starvation"/>
    <property type="evidence" value="ECO:0007669"/>
    <property type="project" value="TreeGrafter"/>
</dbReference>
<keyword evidence="4" id="KW-1133">Transmembrane helix</keyword>
<protein>
    <submittedName>
        <fullName evidence="9">Uncharacterized protein</fullName>
    </submittedName>
</protein>
<proteinExistence type="inferred from homology"/>
<evidence type="ECO:0000313" key="10">
    <source>
        <dbReference type="Proteomes" id="UP000233524"/>
    </source>
</evidence>
<keyword evidence="10" id="KW-1185">Reference proteome</keyword>
<feature type="transmembrane region" description="Helical" evidence="4">
    <location>
        <begin position="549"/>
        <end position="571"/>
    </location>
</feature>
<evidence type="ECO:0000256" key="2">
    <source>
        <dbReference type="ARBA" id="ARBA00022729"/>
    </source>
</evidence>
<dbReference type="GO" id="GO:0005507">
    <property type="term" value="F:copper ion binding"/>
    <property type="evidence" value="ECO:0007669"/>
    <property type="project" value="InterPro"/>
</dbReference>
<feature type="chain" id="PRO_5014704037" evidence="5">
    <location>
        <begin position="29"/>
        <end position="579"/>
    </location>
</feature>
<dbReference type="CDD" id="cd13851">
    <property type="entry name" value="CuRO_1_Fet3p"/>
    <property type="match status" value="1"/>
</dbReference>
<keyword evidence="4" id="KW-0812">Transmembrane</keyword>
<gene>
    <name evidence="9" type="ORF">jhhlp_001740</name>
</gene>
<evidence type="ECO:0000259" key="7">
    <source>
        <dbReference type="Pfam" id="PF07731"/>
    </source>
</evidence>
<feature type="domain" description="Plastocyanin-like" evidence="8">
    <location>
        <begin position="37"/>
        <end position="153"/>
    </location>
</feature>
<dbReference type="Pfam" id="PF07731">
    <property type="entry name" value="Cu-oxidase_2"/>
    <property type="match status" value="1"/>
</dbReference>
<dbReference type="InterPro" id="IPR044130">
    <property type="entry name" value="CuRO_2_Fet3-like"/>
</dbReference>
<dbReference type="Pfam" id="PF07732">
    <property type="entry name" value="Cu-oxidase_3"/>
    <property type="match status" value="1"/>
</dbReference>
<evidence type="ECO:0000259" key="8">
    <source>
        <dbReference type="Pfam" id="PF07732"/>
    </source>
</evidence>
<reference evidence="9 10" key="1">
    <citation type="journal article" date="2017" name="G3 (Bethesda)">
        <title>First Draft Genome Sequence of the Pathogenic Fungus Lomentospora prolificans (Formerly Scedosporium prolificans).</title>
        <authorList>
            <person name="Luo R."/>
            <person name="Zimin A."/>
            <person name="Workman R."/>
            <person name="Fan Y."/>
            <person name="Pertea G."/>
            <person name="Grossman N."/>
            <person name="Wear M.P."/>
            <person name="Jia B."/>
            <person name="Miller H."/>
            <person name="Casadevall A."/>
            <person name="Timp W."/>
            <person name="Zhang S.X."/>
            <person name="Salzberg S.L."/>
        </authorList>
    </citation>
    <scope>NUCLEOTIDE SEQUENCE [LARGE SCALE GENOMIC DNA]</scope>
    <source>
        <strain evidence="9 10">JHH-5317</strain>
    </source>
</reference>
<evidence type="ECO:0000313" key="9">
    <source>
        <dbReference type="EMBL" id="PKS11751.1"/>
    </source>
</evidence>
<dbReference type="EMBL" id="NLAX01000005">
    <property type="protein sequence ID" value="PKS11751.1"/>
    <property type="molecule type" value="Genomic_DNA"/>
</dbReference>
<dbReference type="OrthoDB" id="2121828at2759"/>
<keyword evidence="2 5" id="KW-0732">Signal</keyword>
<dbReference type="GO" id="GO:0033573">
    <property type="term" value="C:high-affinity iron permease complex"/>
    <property type="evidence" value="ECO:0007669"/>
    <property type="project" value="TreeGrafter"/>
</dbReference>
<dbReference type="SUPFAM" id="SSF49503">
    <property type="entry name" value="Cupredoxins"/>
    <property type="match status" value="3"/>
</dbReference>
<feature type="domain" description="Plastocyanin-like" evidence="6">
    <location>
        <begin position="162"/>
        <end position="309"/>
    </location>
</feature>
<evidence type="ECO:0000256" key="1">
    <source>
        <dbReference type="ARBA" id="ARBA00010609"/>
    </source>
</evidence>
<evidence type="ECO:0000256" key="3">
    <source>
        <dbReference type="ARBA" id="ARBA00023008"/>
    </source>
</evidence>
<evidence type="ECO:0000259" key="6">
    <source>
        <dbReference type="Pfam" id="PF00394"/>
    </source>
</evidence>
<feature type="signal peptide" evidence="5">
    <location>
        <begin position="1"/>
        <end position="28"/>
    </location>
</feature>